<proteinExistence type="predicted"/>
<reference evidence="1 2" key="1">
    <citation type="journal article" date="2015" name="Antonie Van Leeuwenhoek">
        <title>Pseudooceanicola atlanticus gen. nov. sp. nov., isolated from surface seawater of the Atlantic Ocean and reclassification of Oceanicola batsensis, Oceanicola marinus, Oceanicola nitratireducens, Oceanicola nanhaiensis, Oceanicola antarcticus and Oceanicola flagellatus, as Pseudooceanicola batsensis comb. nov., Pseudooceanicola marinus comb. nov., Pseudooceanicola nitratireducens comb. nov., Pseudooceanicola nanhaiensis comb. nov., Pseudooceanicola antarcticus comb. nov., and Pseudooceanicola flagellatus comb. nov.</title>
        <authorList>
            <person name="Lai Q."/>
            <person name="Li G."/>
            <person name="Liu X."/>
            <person name="Du Y."/>
            <person name="Sun F."/>
            <person name="Shao Z."/>
        </authorList>
    </citation>
    <scope>NUCLEOTIDE SEQUENCE [LARGE SCALE GENOMIC DNA]</scope>
    <source>
        <strain evidence="1 2">22II-s11g</strain>
    </source>
</reference>
<evidence type="ECO:0000313" key="2">
    <source>
        <dbReference type="Proteomes" id="UP000030004"/>
    </source>
</evidence>
<organism evidence="1 2">
    <name type="scientific">Pseudooceanicola atlanticus</name>
    <dbReference type="NCBI Taxonomy" id="1461694"/>
    <lineage>
        <taxon>Bacteria</taxon>
        <taxon>Pseudomonadati</taxon>
        <taxon>Pseudomonadota</taxon>
        <taxon>Alphaproteobacteria</taxon>
        <taxon>Rhodobacterales</taxon>
        <taxon>Paracoccaceae</taxon>
        <taxon>Pseudooceanicola</taxon>
    </lineage>
</organism>
<gene>
    <name evidence="1" type="ORF">ATO9_17835</name>
</gene>
<dbReference type="EMBL" id="AQQX01000010">
    <property type="protein sequence ID" value="KGM47488.1"/>
    <property type="molecule type" value="Genomic_DNA"/>
</dbReference>
<dbReference type="RefSeq" id="WP_043752389.1">
    <property type="nucleotide sequence ID" value="NZ_AQQX01000010.1"/>
</dbReference>
<protein>
    <submittedName>
        <fullName evidence="1">Uncharacterized protein</fullName>
    </submittedName>
</protein>
<name>A0A0A0EBK9_9RHOB</name>
<sequence length="126" mass="13826">MIGTLIACAAPAAQAFELLEDPAMCGQPFEMIELEDTRYLQPHFAGNHVFGCHWEGLDRPLDLSILGPGLGVTRKASCFHHTDPTRFWDGEVLIAGRKDGTFSVTFTDAPRRADRAPVIYHSCPGV</sequence>
<dbReference type="AlphaFoldDB" id="A0A0A0EBK9"/>
<dbReference type="STRING" id="1461694.ATO9_17835"/>
<comment type="caution">
    <text evidence="1">The sequence shown here is derived from an EMBL/GenBank/DDBJ whole genome shotgun (WGS) entry which is preliminary data.</text>
</comment>
<dbReference type="Proteomes" id="UP000030004">
    <property type="component" value="Unassembled WGS sequence"/>
</dbReference>
<accession>A0A0A0EBK9</accession>
<evidence type="ECO:0000313" key="1">
    <source>
        <dbReference type="EMBL" id="KGM47488.1"/>
    </source>
</evidence>
<keyword evidence="2" id="KW-1185">Reference proteome</keyword>